<reference evidence="1" key="1">
    <citation type="submission" date="2022-05" db="EMBL/GenBank/DDBJ databases">
        <authorList>
            <person name="Friedrich I."/>
            <person name="Poehlein A."/>
            <person name="Schneider D."/>
            <person name="Hertel R."/>
            <person name="Daniel R."/>
        </authorList>
    </citation>
    <scope>NUCLEOTIDE SEQUENCE</scope>
</reference>
<accession>A0A9E7MT17</accession>
<dbReference type="EMBL" id="ON529861">
    <property type="protein sequence ID" value="USN16351.1"/>
    <property type="molecule type" value="Genomic_DNA"/>
</dbReference>
<proteinExistence type="predicted"/>
<keyword evidence="2" id="KW-1185">Reference proteome</keyword>
<protein>
    <submittedName>
        <fullName evidence="1">Uncharacterized protein</fullName>
    </submittedName>
</protein>
<dbReference type="Proteomes" id="UP001056883">
    <property type="component" value="Segment"/>
</dbReference>
<name>A0A9E7MT17_9CAUD</name>
<evidence type="ECO:0000313" key="1">
    <source>
        <dbReference type="EMBL" id="USN16351.1"/>
    </source>
</evidence>
<organism evidence="1 2">
    <name type="scientific">Luteibacter phage vB_LflM-Pluto</name>
    <dbReference type="NCBI Taxonomy" id="2948611"/>
    <lineage>
        <taxon>Viruses</taxon>
        <taxon>Duplodnaviria</taxon>
        <taxon>Heunggongvirae</taxon>
        <taxon>Uroviricota</taxon>
        <taxon>Caudoviricetes</taxon>
        <taxon>Lindbergviridae</taxon>
        <taxon>Plutovirus</taxon>
        <taxon>Plutovirus pluto</taxon>
    </lineage>
</organism>
<gene>
    <name evidence="1" type="ORF">PLUTO_00350</name>
</gene>
<sequence>MKVQPGQIVTFHLDAKTVAYGKVHSADACAITVDLNGDIHEFSAKTGAGRLHGAQIDTIELGKDEEGFVHYATFVNL</sequence>
<evidence type="ECO:0000313" key="2">
    <source>
        <dbReference type="Proteomes" id="UP001056883"/>
    </source>
</evidence>